<evidence type="ECO:0000313" key="3">
    <source>
        <dbReference type="EMBL" id="APG28835.1"/>
    </source>
</evidence>
<evidence type="ECO:0000259" key="2">
    <source>
        <dbReference type="Pfam" id="PF01966"/>
    </source>
</evidence>
<protein>
    <recommendedName>
        <fullName evidence="2">HD domain-containing protein</fullName>
    </recommendedName>
</protein>
<gene>
    <name evidence="3" type="ORF">A7E78_13950</name>
</gene>
<dbReference type="InterPro" id="IPR006675">
    <property type="entry name" value="HDIG_dom"/>
</dbReference>
<accession>A0A1L3GSG2</accession>
<dbReference type="SUPFAM" id="SSF109604">
    <property type="entry name" value="HD-domain/PDEase-like"/>
    <property type="match status" value="1"/>
</dbReference>
<dbReference type="InterPro" id="IPR006674">
    <property type="entry name" value="HD_domain"/>
</dbReference>
<dbReference type="Proteomes" id="UP000182517">
    <property type="component" value="Chromosome"/>
</dbReference>
<dbReference type="STRING" id="1842532.A7E78_13950"/>
<proteinExistence type="predicted"/>
<dbReference type="AlphaFoldDB" id="A0A1L3GSG2"/>
<dbReference type="RefSeq" id="WP_072284859.1">
    <property type="nucleotide sequence ID" value="NZ_CP015519.1"/>
</dbReference>
<dbReference type="PANTHER" id="PTHR47545">
    <property type="entry name" value="MULTIFUNCTIONAL CCA PROTEIN"/>
    <property type="match status" value="1"/>
</dbReference>
<dbReference type="EMBL" id="CP015519">
    <property type="protein sequence ID" value="APG28835.1"/>
    <property type="molecule type" value="Genomic_DNA"/>
</dbReference>
<dbReference type="Gene3D" id="1.10.3090.10">
    <property type="entry name" value="cca-adding enzyme, domain 2"/>
    <property type="match status" value="1"/>
</dbReference>
<keyword evidence="4" id="KW-1185">Reference proteome</keyword>
<feature type="domain" description="HD" evidence="2">
    <location>
        <begin position="61"/>
        <end position="132"/>
    </location>
</feature>
<dbReference type="Pfam" id="PF01966">
    <property type="entry name" value="HD"/>
    <property type="match status" value="1"/>
</dbReference>
<dbReference type="NCBIfam" id="TIGR00277">
    <property type="entry name" value="HDIG"/>
    <property type="match status" value="1"/>
</dbReference>
<keyword evidence="1" id="KW-0547">Nucleotide-binding</keyword>
<name>A0A1L3GSG2_9BACT</name>
<evidence type="ECO:0000313" key="4">
    <source>
        <dbReference type="Proteomes" id="UP000182517"/>
    </source>
</evidence>
<dbReference type="KEGG" id="pef:A7E78_13950"/>
<sequence>MNDYAAIEKLLAERPAGWWEELVTILPELEPMADTPQSPRFHAEGDVATHTRLTIEACPNDCDPDLLWAALLHDIGKPLSTELHEAGIHSRGHDRAGAKLAAELLERLGMPEGRCRRIAWAVRHHTFHLAWQLTSPNQASKRHINFITHRDFPLLLSLLRADSLGSLGHLDKMDAYDLYLELWLDLTGQREEL</sequence>
<reference evidence="3 4" key="1">
    <citation type="journal article" date="2017" name="Genome Announc.">
        <title>Complete Genome Sequences of Two Acetylene-Fermenting Pelobacter acetylenicus Strains.</title>
        <authorList>
            <person name="Sutton J.M."/>
            <person name="Baesman S.M."/>
            <person name="Fierst J.L."/>
            <person name="Poret-Peterson A.T."/>
            <person name="Oremland R.S."/>
            <person name="Dunlap D.S."/>
            <person name="Akob D.M."/>
        </authorList>
    </citation>
    <scope>NUCLEOTIDE SEQUENCE [LARGE SCALE GENOMIC DNA]</scope>
    <source>
        <strain evidence="3 4">SFB93</strain>
    </source>
</reference>
<dbReference type="GO" id="GO:0000166">
    <property type="term" value="F:nucleotide binding"/>
    <property type="evidence" value="ECO:0007669"/>
    <property type="project" value="UniProtKB-KW"/>
</dbReference>
<dbReference type="PANTHER" id="PTHR47545:SF1">
    <property type="entry name" value="MULTIFUNCTIONAL CCA PROTEIN"/>
    <property type="match status" value="1"/>
</dbReference>
<organism evidence="3 4">
    <name type="scientific">Syntrophotalea acetylenivorans</name>
    <dbReference type="NCBI Taxonomy" id="1842532"/>
    <lineage>
        <taxon>Bacteria</taxon>
        <taxon>Pseudomonadati</taxon>
        <taxon>Thermodesulfobacteriota</taxon>
        <taxon>Desulfuromonadia</taxon>
        <taxon>Desulfuromonadales</taxon>
        <taxon>Syntrophotaleaceae</taxon>
        <taxon>Syntrophotalea</taxon>
    </lineage>
</organism>
<evidence type="ECO:0000256" key="1">
    <source>
        <dbReference type="ARBA" id="ARBA00022741"/>
    </source>
</evidence>
<dbReference type="InterPro" id="IPR050124">
    <property type="entry name" value="tRNA_CCA-adding_enzyme"/>
</dbReference>